<dbReference type="PANTHER" id="PTHR43235">
    <property type="entry name" value="GLUTAMINE AMIDOTRANSFERASE PB2B2.05-RELATED"/>
    <property type="match status" value="1"/>
</dbReference>
<dbReference type="AlphaFoldDB" id="A0AAD8WVU5"/>
<dbReference type="GO" id="GO:0005829">
    <property type="term" value="C:cytosol"/>
    <property type="evidence" value="ECO:0007669"/>
    <property type="project" value="TreeGrafter"/>
</dbReference>
<dbReference type="Gene3D" id="3.40.50.880">
    <property type="match status" value="1"/>
</dbReference>
<dbReference type="Proteomes" id="UP001231189">
    <property type="component" value="Unassembled WGS sequence"/>
</dbReference>
<evidence type="ECO:0000313" key="1">
    <source>
        <dbReference type="EMBL" id="KAK1682907.1"/>
    </source>
</evidence>
<comment type="caution">
    <text evidence="1">The sequence shown here is derived from an EMBL/GenBank/DDBJ whole genome shotgun (WGS) entry which is preliminary data.</text>
</comment>
<accession>A0AAD8WVU5</accession>
<reference evidence="1" key="1">
    <citation type="submission" date="2023-07" db="EMBL/GenBank/DDBJ databases">
        <title>A chromosome-level genome assembly of Lolium multiflorum.</title>
        <authorList>
            <person name="Chen Y."/>
            <person name="Copetti D."/>
            <person name="Kolliker R."/>
            <person name="Studer B."/>
        </authorList>
    </citation>
    <scope>NUCLEOTIDE SEQUENCE</scope>
    <source>
        <strain evidence="1">02402/16</strain>
        <tissue evidence="1">Leaf</tissue>
    </source>
</reference>
<name>A0AAD8WVU5_LOLMU</name>
<dbReference type="InterPro" id="IPR011697">
    <property type="entry name" value="Peptidase_C26"/>
</dbReference>
<dbReference type="InterPro" id="IPR044668">
    <property type="entry name" value="PuuD-like"/>
</dbReference>
<dbReference type="InterPro" id="IPR029062">
    <property type="entry name" value="Class_I_gatase-like"/>
</dbReference>
<proteinExistence type="predicted"/>
<sequence>MGRESFSVLFSTLTVPCMVGGDEEGDDMIVNSYHHQGVCRLAERFVSMAFASDGLVERFYDPDTYNPCDDKFIMGLQFHPERMHKACSDEFDTVFASCDHFVRLKLSNQPHYPSTHSTATSIAIVP</sequence>
<evidence type="ECO:0000313" key="2">
    <source>
        <dbReference type="Proteomes" id="UP001231189"/>
    </source>
</evidence>
<dbReference type="Pfam" id="PF07722">
    <property type="entry name" value="Peptidase_C26"/>
    <property type="match status" value="1"/>
</dbReference>
<dbReference type="GO" id="GO:0016811">
    <property type="term" value="F:hydrolase activity, acting on carbon-nitrogen (but not peptide) bonds, in linear amides"/>
    <property type="evidence" value="ECO:0007669"/>
    <property type="project" value="InterPro"/>
</dbReference>
<dbReference type="EMBL" id="JAUUTY010000002">
    <property type="protein sequence ID" value="KAK1682907.1"/>
    <property type="molecule type" value="Genomic_DNA"/>
</dbReference>
<gene>
    <name evidence="1" type="ORF">QYE76_043755</name>
</gene>
<protein>
    <submittedName>
        <fullName evidence="1">Uncharacterized protein</fullName>
    </submittedName>
</protein>
<organism evidence="1 2">
    <name type="scientific">Lolium multiflorum</name>
    <name type="common">Italian ryegrass</name>
    <name type="synonym">Lolium perenne subsp. multiflorum</name>
    <dbReference type="NCBI Taxonomy" id="4521"/>
    <lineage>
        <taxon>Eukaryota</taxon>
        <taxon>Viridiplantae</taxon>
        <taxon>Streptophyta</taxon>
        <taxon>Embryophyta</taxon>
        <taxon>Tracheophyta</taxon>
        <taxon>Spermatophyta</taxon>
        <taxon>Magnoliopsida</taxon>
        <taxon>Liliopsida</taxon>
        <taxon>Poales</taxon>
        <taxon>Poaceae</taxon>
        <taxon>BOP clade</taxon>
        <taxon>Pooideae</taxon>
        <taxon>Poodae</taxon>
        <taxon>Poeae</taxon>
        <taxon>Poeae Chloroplast Group 2 (Poeae type)</taxon>
        <taxon>Loliodinae</taxon>
        <taxon>Loliinae</taxon>
        <taxon>Lolium</taxon>
    </lineage>
</organism>
<dbReference type="SUPFAM" id="SSF52317">
    <property type="entry name" value="Class I glutamine amidotransferase-like"/>
    <property type="match status" value="1"/>
</dbReference>
<dbReference type="PANTHER" id="PTHR43235:SF1">
    <property type="entry name" value="GLUTAMINE AMIDOTRANSFERASE PB2B2.05-RELATED"/>
    <property type="match status" value="1"/>
</dbReference>
<keyword evidence="2" id="KW-1185">Reference proteome</keyword>